<evidence type="ECO:0000313" key="2">
    <source>
        <dbReference type="EMBL" id="KAJ1084421.1"/>
    </source>
</evidence>
<sequence length="123" mass="13160">MPFGTVPWTVIRLNGSSVVAQRGAVVVTRNISLFKRFYTPASDAQDPGPLILNDDVESTHGEDAGGVPFLPVSDITGQTPVHDDVSCRDSSQSPVLGRSDATKYNLRSNSTPSIRLPDHLVDG</sequence>
<evidence type="ECO:0000256" key="1">
    <source>
        <dbReference type="SAM" id="MobiDB-lite"/>
    </source>
</evidence>
<proteinExistence type="predicted"/>
<accession>A0AAV7KY99</accession>
<dbReference type="EMBL" id="JANPWB010000016">
    <property type="protein sequence ID" value="KAJ1084421.1"/>
    <property type="molecule type" value="Genomic_DNA"/>
</dbReference>
<dbReference type="Proteomes" id="UP001066276">
    <property type="component" value="Chromosome 12"/>
</dbReference>
<reference evidence="2" key="1">
    <citation type="journal article" date="2022" name="bioRxiv">
        <title>Sequencing and chromosome-scale assembly of the giantPleurodeles waltlgenome.</title>
        <authorList>
            <person name="Brown T."/>
            <person name="Elewa A."/>
            <person name="Iarovenko S."/>
            <person name="Subramanian E."/>
            <person name="Araus A.J."/>
            <person name="Petzold A."/>
            <person name="Susuki M."/>
            <person name="Suzuki K.-i.T."/>
            <person name="Hayashi T."/>
            <person name="Toyoda A."/>
            <person name="Oliveira C."/>
            <person name="Osipova E."/>
            <person name="Leigh N.D."/>
            <person name="Simon A."/>
            <person name="Yun M.H."/>
        </authorList>
    </citation>
    <scope>NUCLEOTIDE SEQUENCE</scope>
    <source>
        <strain evidence="2">20211129_DDA</strain>
        <tissue evidence="2">Liver</tissue>
    </source>
</reference>
<evidence type="ECO:0000313" key="3">
    <source>
        <dbReference type="Proteomes" id="UP001066276"/>
    </source>
</evidence>
<keyword evidence="3" id="KW-1185">Reference proteome</keyword>
<gene>
    <name evidence="2" type="ORF">NDU88_004569</name>
</gene>
<organism evidence="2 3">
    <name type="scientific">Pleurodeles waltl</name>
    <name type="common">Iberian ribbed newt</name>
    <dbReference type="NCBI Taxonomy" id="8319"/>
    <lineage>
        <taxon>Eukaryota</taxon>
        <taxon>Metazoa</taxon>
        <taxon>Chordata</taxon>
        <taxon>Craniata</taxon>
        <taxon>Vertebrata</taxon>
        <taxon>Euteleostomi</taxon>
        <taxon>Amphibia</taxon>
        <taxon>Batrachia</taxon>
        <taxon>Caudata</taxon>
        <taxon>Salamandroidea</taxon>
        <taxon>Salamandridae</taxon>
        <taxon>Pleurodelinae</taxon>
        <taxon>Pleurodeles</taxon>
    </lineage>
</organism>
<dbReference type="AlphaFoldDB" id="A0AAV7KY99"/>
<name>A0AAV7KY99_PLEWA</name>
<comment type="caution">
    <text evidence="2">The sequence shown here is derived from an EMBL/GenBank/DDBJ whole genome shotgun (WGS) entry which is preliminary data.</text>
</comment>
<feature type="region of interest" description="Disordered" evidence="1">
    <location>
        <begin position="40"/>
        <end position="123"/>
    </location>
</feature>
<protein>
    <submittedName>
        <fullName evidence="2">Uncharacterized protein</fullName>
    </submittedName>
</protein>